<dbReference type="STRING" id="243233.MCA1619"/>
<proteinExistence type="predicted"/>
<dbReference type="InterPro" id="IPR009003">
    <property type="entry name" value="Peptidase_S1_PA"/>
</dbReference>
<dbReference type="AlphaFoldDB" id="Q607Y2"/>
<evidence type="ECO:0000313" key="2">
    <source>
        <dbReference type="Proteomes" id="UP000006821"/>
    </source>
</evidence>
<dbReference type="RefSeq" id="WP_010960880.1">
    <property type="nucleotide sequence ID" value="NC_002977.6"/>
</dbReference>
<dbReference type="KEGG" id="mca:MCA1619"/>
<reference evidence="1 2" key="1">
    <citation type="journal article" date="2004" name="PLoS Biol.">
        <title>Genomic insights into methanotrophy: the complete genome sequence of Methylococcus capsulatus (Bath).</title>
        <authorList>
            <person name="Ward N.L."/>
            <person name="Larsen O."/>
            <person name="Sakwa J."/>
            <person name="Bruseth L."/>
            <person name="Khouri H.M."/>
            <person name="Durkin A.S."/>
            <person name="Dimitrov G."/>
            <person name="Jiang L."/>
            <person name="Scanlan D."/>
            <person name="Kang K.H."/>
            <person name="Lewis M.R."/>
            <person name="Nelson K.E."/>
            <person name="Methe B.A."/>
            <person name="Wu M."/>
            <person name="Heidelberg J.F."/>
            <person name="Paulsen I.T."/>
            <person name="Fouts D.E."/>
            <person name="Ravel J."/>
            <person name="Tettelin H."/>
            <person name="Ren Q."/>
            <person name="Read T.D."/>
            <person name="DeBoy R.T."/>
            <person name="Seshadri R."/>
            <person name="Salzberg S.L."/>
            <person name="Jensen H.B."/>
            <person name="Birkeland N.K."/>
            <person name="Nelson W.C."/>
            <person name="Dodson R.J."/>
            <person name="Grindhaug S.H."/>
            <person name="Holt I.E."/>
            <person name="Eidhammer I."/>
            <person name="Jonasen I."/>
            <person name="Vanaken S."/>
            <person name="Utterback T.R."/>
            <person name="Feldblyum T.V."/>
            <person name="Fraser C.M."/>
            <person name="Lillehaug J.R."/>
            <person name="Eisen J.A."/>
        </authorList>
    </citation>
    <scope>NUCLEOTIDE SEQUENCE [LARGE SCALE GENOMIC DNA]</scope>
    <source>
        <strain evidence="2">ATCC 33009 / NCIMB 11132 / Bath</strain>
    </source>
</reference>
<sequence>MGAGFLIGDGRQVATAGHVLSGTEAVRVKLASGEWRPARVAGVDPSLDVALLRIEGEPDRPVTPAPAMPRQGQAIAAVGAPNGWGFSLSAGIVSRYGEASGMFQTQPMMQIDAPVTGGNSGGPVFNARGEAVGMVSFGKGAFNQAVPIGRVLEAAGEIERRAAIISPCQARANGEACG</sequence>
<dbReference type="Gene3D" id="2.40.10.10">
    <property type="entry name" value="Trypsin-like serine proteases"/>
    <property type="match status" value="2"/>
</dbReference>
<gene>
    <name evidence="1" type="ordered locus">MCA1619</name>
</gene>
<dbReference type="InterPro" id="IPR001940">
    <property type="entry name" value="Peptidase_S1C"/>
</dbReference>
<dbReference type="HOGENOM" id="CLU_1508907_0_0_6"/>
<accession>Q607Y2</accession>
<dbReference type="SUPFAM" id="SSF50494">
    <property type="entry name" value="Trypsin-like serine proteases"/>
    <property type="match status" value="1"/>
</dbReference>
<dbReference type="PANTHER" id="PTHR43019">
    <property type="entry name" value="SERINE ENDOPROTEASE DEGS"/>
    <property type="match status" value="1"/>
</dbReference>
<dbReference type="GeneID" id="88223876"/>
<organism evidence="1 2">
    <name type="scientific">Methylococcus capsulatus (strain ATCC 33009 / NCIMB 11132 / Bath)</name>
    <dbReference type="NCBI Taxonomy" id="243233"/>
    <lineage>
        <taxon>Bacteria</taxon>
        <taxon>Pseudomonadati</taxon>
        <taxon>Pseudomonadota</taxon>
        <taxon>Gammaproteobacteria</taxon>
        <taxon>Methylococcales</taxon>
        <taxon>Methylococcaceae</taxon>
        <taxon>Methylococcus</taxon>
    </lineage>
</organism>
<dbReference type="Proteomes" id="UP000006821">
    <property type="component" value="Chromosome"/>
</dbReference>
<name>Q607Y2_METCA</name>
<dbReference type="PANTHER" id="PTHR43019:SF23">
    <property type="entry name" value="PROTEASE DO-LIKE 5, CHLOROPLASTIC"/>
    <property type="match status" value="1"/>
</dbReference>
<dbReference type="eggNOG" id="COG0265">
    <property type="taxonomic scope" value="Bacteria"/>
</dbReference>
<dbReference type="GO" id="GO:0006508">
    <property type="term" value="P:proteolysis"/>
    <property type="evidence" value="ECO:0007669"/>
    <property type="project" value="InterPro"/>
</dbReference>
<protein>
    <submittedName>
        <fullName evidence="1">Trypsin domain protein</fullName>
    </submittedName>
</protein>
<evidence type="ECO:0000313" key="1">
    <source>
        <dbReference type="EMBL" id="AAU92378.1"/>
    </source>
</evidence>
<dbReference type="EMBL" id="AE017282">
    <property type="protein sequence ID" value="AAU92378.1"/>
    <property type="molecule type" value="Genomic_DNA"/>
</dbReference>
<dbReference type="PRINTS" id="PR00834">
    <property type="entry name" value="PROTEASES2C"/>
</dbReference>
<dbReference type="GO" id="GO:0004252">
    <property type="term" value="F:serine-type endopeptidase activity"/>
    <property type="evidence" value="ECO:0007669"/>
    <property type="project" value="InterPro"/>
</dbReference>
<dbReference type="Pfam" id="PF13365">
    <property type="entry name" value="Trypsin_2"/>
    <property type="match status" value="1"/>
</dbReference>
<dbReference type="InterPro" id="IPR043504">
    <property type="entry name" value="Peptidase_S1_PA_chymotrypsin"/>
</dbReference>